<feature type="signal peptide" evidence="2">
    <location>
        <begin position="1"/>
        <end position="20"/>
    </location>
</feature>
<feature type="chain" id="PRO_5045504635" evidence="2">
    <location>
        <begin position="21"/>
        <end position="105"/>
    </location>
</feature>
<dbReference type="InterPro" id="IPR002048">
    <property type="entry name" value="EF_hand_dom"/>
</dbReference>
<dbReference type="RefSeq" id="WP_265048284.1">
    <property type="nucleotide sequence ID" value="NZ_CP100390.1"/>
</dbReference>
<feature type="domain" description="EF-hand" evidence="3">
    <location>
        <begin position="29"/>
        <end position="64"/>
    </location>
</feature>
<dbReference type="SUPFAM" id="SSF47473">
    <property type="entry name" value="EF-hand"/>
    <property type="match status" value="1"/>
</dbReference>
<evidence type="ECO:0000256" key="2">
    <source>
        <dbReference type="SAM" id="SignalP"/>
    </source>
</evidence>
<organism evidence="4 5">
    <name type="scientific">Alkalimarinus alittae</name>
    <dbReference type="NCBI Taxonomy" id="2961619"/>
    <lineage>
        <taxon>Bacteria</taxon>
        <taxon>Pseudomonadati</taxon>
        <taxon>Pseudomonadota</taxon>
        <taxon>Gammaproteobacteria</taxon>
        <taxon>Alteromonadales</taxon>
        <taxon>Alteromonadaceae</taxon>
        <taxon>Alkalimarinus</taxon>
    </lineage>
</organism>
<dbReference type="InterPro" id="IPR018247">
    <property type="entry name" value="EF_Hand_1_Ca_BS"/>
</dbReference>
<dbReference type="Pfam" id="PF13202">
    <property type="entry name" value="EF-hand_5"/>
    <property type="match status" value="2"/>
</dbReference>
<dbReference type="Gene3D" id="1.10.238.10">
    <property type="entry name" value="EF-hand"/>
    <property type="match status" value="1"/>
</dbReference>
<evidence type="ECO:0000256" key="1">
    <source>
        <dbReference type="SAM" id="MobiDB-lite"/>
    </source>
</evidence>
<name>A0ABY6N4A0_9ALTE</name>
<evidence type="ECO:0000259" key="3">
    <source>
        <dbReference type="PROSITE" id="PS50222"/>
    </source>
</evidence>
<evidence type="ECO:0000313" key="4">
    <source>
        <dbReference type="EMBL" id="UZE96799.1"/>
    </source>
</evidence>
<keyword evidence="5" id="KW-1185">Reference proteome</keyword>
<dbReference type="InterPro" id="IPR011992">
    <property type="entry name" value="EF-hand-dom_pair"/>
</dbReference>
<feature type="region of interest" description="Disordered" evidence="1">
    <location>
        <begin position="86"/>
        <end position="105"/>
    </location>
</feature>
<dbReference type="PROSITE" id="PS50222">
    <property type="entry name" value="EF_HAND_2"/>
    <property type="match status" value="1"/>
</dbReference>
<keyword evidence="2" id="KW-0732">Signal</keyword>
<sequence>MDIRIAATALVLAFSTGAVAENMAKEALPQASQIEEEFSVLDTDNNGKLTQEEVSISPELASAFVELDADSNGDIDMSEYVQFQSPATAAGVPTPPSEVKATPAQ</sequence>
<dbReference type="CDD" id="cd00051">
    <property type="entry name" value="EFh"/>
    <property type="match status" value="1"/>
</dbReference>
<protein>
    <submittedName>
        <fullName evidence="4">EF-hand domain-containing protein</fullName>
    </submittedName>
</protein>
<dbReference type="PROSITE" id="PS00018">
    <property type="entry name" value="EF_HAND_1"/>
    <property type="match status" value="2"/>
</dbReference>
<dbReference type="EMBL" id="CP100390">
    <property type="protein sequence ID" value="UZE96799.1"/>
    <property type="molecule type" value="Genomic_DNA"/>
</dbReference>
<dbReference type="Proteomes" id="UP001163739">
    <property type="component" value="Chromosome"/>
</dbReference>
<gene>
    <name evidence="4" type="ORF">NKI27_03340</name>
</gene>
<proteinExistence type="predicted"/>
<reference evidence="4" key="1">
    <citation type="submission" date="2022-06" db="EMBL/GenBank/DDBJ databases">
        <title>Alkalimarinus sp. nov., isolated from gut of a Alitta virens.</title>
        <authorList>
            <person name="Yang A.I."/>
            <person name="Shin N.-R."/>
        </authorList>
    </citation>
    <scope>NUCLEOTIDE SEQUENCE</scope>
    <source>
        <strain evidence="4">A2M4</strain>
    </source>
</reference>
<accession>A0ABY6N4A0</accession>
<evidence type="ECO:0000313" key="5">
    <source>
        <dbReference type="Proteomes" id="UP001163739"/>
    </source>
</evidence>